<dbReference type="NCBIfam" id="TIGR03173">
    <property type="entry name" value="pbuX"/>
    <property type="match status" value="1"/>
</dbReference>
<protein>
    <submittedName>
        <fullName evidence="9">Purine permease</fullName>
    </submittedName>
</protein>
<feature type="transmembrane region" description="Helical" evidence="8">
    <location>
        <begin position="63"/>
        <end position="89"/>
    </location>
</feature>
<dbReference type="InterPro" id="IPR006042">
    <property type="entry name" value="Xan_ur_permease"/>
</dbReference>
<dbReference type="Proteomes" id="UP000682951">
    <property type="component" value="Unassembled WGS sequence"/>
</dbReference>
<evidence type="ECO:0000256" key="6">
    <source>
        <dbReference type="ARBA" id="ARBA00022989"/>
    </source>
</evidence>
<evidence type="ECO:0000256" key="3">
    <source>
        <dbReference type="ARBA" id="ARBA00022448"/>
    </source>
</evidence>
<dbReference type="PANTHER" id="PTHR42810">
    <property type="entry name" value="PURINE PERMEASE C1399.01C-RELATED"/>
    <property type="match status" value="1"/>
</dbReference>
<dbReference type="EMBL" id="JAGSSW010000008">
    <property type="protein sequence ID" value="MBR8464446.1"/>
    <property type="molecule type" value="Genomic_DNA"/>
</dbReference>
<dbReference type="InterPro" id="IPR017588">
    <property type="entry name" value="UacT-like"/>
</dbReference>
<feature type="transmembrane region" description="Helical" evidence="8">
    <location>
        <begin position="386"/>
        <end position="404"/>
    </location>
</feature>
<feature type="transmembrane region" description="Helical" evidence="8">
    <location>
        <begin position="349"/>
        <end position="374"/>
    </location>
</feature>
<reference evidence="9 10" key="1">
    <citation type="submission" date="2021-04" db="EMBL/GenBank/DDBJ databases">
        <title>Molecular and phenotypic characterization and identification of bacterial isolates recovered from the Anatolian ground squirrels (Spermophilus xanthoprymnus) and which have the potential to form a new species in the Campylobacter genus.</title>
        <authorList>
            <person name="Aydin F."/>
            <person name="Abay S."/>
            <person name="Kayman T."/>
            <person name="Karakaya E."/>
            <person name="Mustak H.K."/>
            <person name="Mustak I.B."/>
            <person name="Bilgin N."/>
            <person name="Duzler A."/>
            <person name="Sahin O."/>
            <person name="Guran O."/>
            <person name="Saticioglu I.B."/>
        </authorList>
    </citation>
    <scope>NUCLEOTIDE SEQUENCE [LARGE SCALE GENOMIC DNA]</scope>
    <source>
        <strain evidence="10">faydin-G24</strain>
    </source>
</reference>
<evidence type="ECO:0000256" key="2">
    <source>
        <dbReference type="ARBA" id="ARBA00008821"/>
    </source>
</evidence>
<dbReference type="Pfam" id="PF00860">
    <property type="entry name" value="Xan_ur_permease"/>
    <property type="match status" value="1"/>
</dbReference>
<dbReference type="PANTHER" id="PTHR42810:SF2">
    <property type="entry name" value="PURINE PERMEASE C1399.01C-RELATED"/>
    <property type="match status" value="1"/>
</dbReference>
<dbReference type="RefSeq" id="WP_212142333.1">
    <property type="nucleotide sequence ID" value="NZ_JAGSSW010000008.1"/>
</dbReference>
<feature type="transmembrane region" description="Helical" evidence="8">
    <location>
        <begin position="109"/>
        <end position="130"/>
    </location>
</feature>
<keyword evidence="5 8" id="KW-0812">Transmembrane</keyword>
<comment type="similarity">
    <text evidence="2">Belongs to the nucleobase:cation symporter-2 (NCS2) (TC 2.A.40) family.</text>
</comment>
<proteinExistence type="inferred from homology"/>
<name>A0ABS5HK75_9BACT</name>
<feature type="transmembrane region" description="Helical" evidence="8">
    <location>
        <begin position="324"/>
        <end position="343"/>
    </location>
</feature>
<keyword evidence="6 8" id="KW-1133">Transmembrane helix</keyword>
<evidence type="ECO:0000256" key="7">
    <source>
        <dbReference type="ARBA" id="ARBA00023136"/>
    </source>
</evidence>
<feature type="transmembrane region" description="Helical" evidence="8">
    <location>
        <begin position="31"/>
        <end position="56"/>
    </location>
</feature>
<evidence type="ECO:0000256" key="8">
    <source>
        <dbReference type="SAM" id="Phobius"/>
    </source>
</evidence>
<feature type="transmembrane region" description="Helical" evidence="8">
    <location>
        <begin position="202"/>
        <end position="224"/>
    </location>
</feature>
<comment type="subcellular location">
    <subcellularLocation>
        <location evidence="1">Cell membrane</location>
        <topology evidence="1">Multi-pass membrane protein</topology>
    </subcellularLocation>
</comment>
<evidence type="ECO:0000313" key="9">
    <source>
        <dbReference type="EMBL" id="MBR8464446.1"/>
    </source>
</evidence>
<evidence type="ECO:0000256" key="1">
    <source>
        <dbReference type="ARBA" id="ARBA00004651"/>
    </source>
</evidence>
<dbReference type="PROSITE" id="PS01116">
    <property type="entry name" value="XANTH_URACIL_PERMASE"/>
    <property type="match status" value="1"/>
</dbReference>
<keyword evidence="3" id="KW-0813">Transport</keyword>
<dbReference type="InterPro" id="IPR006043">
    <property type="entry name" value="NCS2"/>
</dbReference>
<sequence>MQEKQESIDRQKSNDVLLYGIDETPPLSMTIILALQHILAAFAGIIAVPLVVCAVLKFSVEQTAIMVGATILASGITTIVQSRGIGIIGSRVSGMMGTDFTFVNPSITVGSQFGVTGIISATIFGSFVEIILSRFIKPLMKFFPPLITGTVVSLIGITLLPVSIDWAAGGYGAADYGSLRNLSIAFGIMLFTLFLHHFGRGIISTAAVFIGMVVGYIVCIPLGMVDLDAVARAEWIALPKILQYGINFDLASILAFAPAFLVSTIGTVGIMMAIAESSRQKISSDRVASGVLCDGLGSMLAGFLGAGPNTAFSQNIGLITLTKVASRIVMILAGVLLVFLGFFPKLSALIAVMPPSVLGGVGVIMFGLVAAQGIKTLSSIRLSDRDLLIISIAFALGIGVTVKPEILNSLPNAIKMIFSSGISTGTIVALILNIILVKKDDKSETFRG</sequence>
<organism evidence="9 10">
    <name type="scientific">Campylobacter anatolicus</name>
    <dbReference type="NCBI Taxonomy" id="2829105"/>
    <lineage>
        <taxon>Bacteria</taxon>
        <taxon>Pseudomonadati</taxon>
        <taxon>Campylobacterota</taxon>
        <taxon>Epsilonproteobacteria</taxon>
        <taxon>Campylobacterales</taxon>
        <taxon>Campylobacteraceae</taxon>
        <taxon>Campylobacter</taxon>
    </lineage>
</organism>
<evidence type="ECO:0000256" key="5">
    <source>
        <dbReference type="ARBA" id="ARBA00022692"/>
    </source>
</evidence>
<keyword evidence="4" id="KW-1003">Cell membrane</keyword>
<dbReference type="NCBIfam" id="TIGR00801">
    <property type="entry name" value="ncs2"/>
    <property type="match status" value="1"/>
</dbReference>
<feature type="transmembrane region" description="Helical" evidence="8">
    <location>
        <begin position="142"/>
        <end position="164"/>
    </location>
</feature>
<feature type="transmembrane region" description="Helical" evidence="8">
    <location>
        <begin position="176"/>
        <end position="195"/>
    </location>
</feature>
<accession>A0ABS5HK75</accession>
<feature type="transmembrane region" description="Helical" evidence="8">
    <location>
        <begin position="244"/>
        <end position="274"/>
    </location>
</feature>
<keyword evidence="10" id="KW-1185">Reference proteome</keyword>
<comment type="caution">
    <text evidence="9">The sequence shown here is derived from an EMBL/GenBank/DDBJ whole genome shotgun (WGS) entry which is preliminary data.</text>
</comment>
<dbReference type="NCBIfam" id="NF037981">
    <property type="entry name" value="NCS2_1"/>
    <property type="match status" value="1"/>
</dbReference>
<keyword evidence="7 8" id="KW-0472">Membrane</keyword>
<evidence type="ECO:0000256" key="4">
    <source>
        <dbReference type="ARBA" id="ARBA00022475"/>
    </source>
</evidence>
<gene>
    <name evidence="9" type="ORF">KDD93_07695</name>
</gene>
<feature type="transmembrane region" description="Helical" evidence="8">
    <location>
        <begin position="416"/>
        <end position="437"/>
    </location>
</feature>
<evidence type="ECO:0000313" key="10">
    <source>
        <dbReference type="Proteomes" id="UP000682951"/>
    </source>
</evidence>